<reference evidence="2 3" key="1">
    <citation type="submission" date="2015-06" db="EMBL/GenBank/DDBJ databases">
        <title>Expansion of signal transduction pathways in fungi by whole-genome duplication.</title>
        <authorList>
            <consortium name="DOE Joint Genome Institute"/>
            <person name="Corrochano L.M."/>
            <person name="Kuo A."/>
            <person name="Marcet-Houben M."/>
            <person name="Polaino S."/>
            <person name="Salamov A."/>
            <person name="Villalobos J.M."/>
            <person name="Alvarez M.I."/>
            <person name="Avalos J."/>
            <person name="Benito E.P."/>
            <person name="Benoit I."/>
            <person name="Burger G."/>
            <person name="Camino L.P."/>
            <person name="Canovas D."/>
            <person name="Cerda-Olmedo E."/>
            <person name="Cheng J.-F."/>
            <person name="Dominguez A."/>
            <person name="Elias M."/>
            <person name="Eslava A.P."/>
            <person name="Glaser F."/>
            <person name="Grimwood J."/>
            <person name="Gutierrez G."/>
            <person name="Heitman J."/>
            <person name="Henrissat B."/>
            <person name="Iturriaga E.A."/>
            <person name="Lang B.F."/>
            <person name="Lavin J.L."/>
            <person name="Lee S."/>
            <person name="Li W."/>
            <person name="Lindquist E."/>
            <person name="Lopez-Garcia S."/>
            <person name="Luque E.M."/>
            <person name="Marcos A.T."/>
            <person name="Martin J."/>
            <person name="Mccluskey K."/>
            <person name="Medina H.R."/>
            <person name="Miralles-Duran A."/>
            <person name="Miyazaki A."/>
            <person name="Munoz-Torres E."/>
            <person name="Oguiza J.A."/>
            <person name="Ohm R."/>
            <person name="Olmedo M."/>
            <person name="Orejas M."/>
            <person name="Ortiz-Castellanos L."/>
            <person name="Pisabarro A.G."/>
            <person name="Rodriguez-Romero J."/>
            <person name="Ruiz-Herrera J."/>
            <person name="Ruiz-Vazquez R."/>
            <person name="Sanz C."/>
            <person name="Schackwitz W."/>
            <person name="Schmutz J."/>
            <person name="Shahriari M."/>
            <person name="Shelest E."/>
            <person name="Silva-Franco F."/>
            <person name="Soanes D."/>
            <person name="Syed K."/>
            <person name="Tagua V.G."/>
            <person name="Talbot N.J."/>
            <person name="Thon M."/>
            <person name="De Vries R.P."/>
            <person name="Wiebenga A."/>
            <person name="Yadav J.S."/>
            <person name="Braun E.L."/>
            <person name="Baker S."/>
            <person name="Garre V."/>
            <person name="Horwitz B."/>
            <person name="Torres-Martinez S."/>
            <person name="Idnurm A."/>
            <person name="Herrera-Estrella A."/>
            <person name="Gabaldon T."/>
            <person name="Grigoriev I.V."/>
        </authorList>
    </citation>
    <scope>NUCLEOTIDE SEQUENCE [LARGE SCALE GENOMIC DNA]</scope>
    <source>
        <strain evidence="2 3">CBS 277.49</strain>
    </source>
</reference>
<dbReference type="InterPro" id="IPR008606">
    <property type="entry name" value="EIF4EBP"/>
</dbReference>
<comment type="caution">
    <text evidence="2">The sequence shown here is derived from an EMBL/GenBank/DDBJ whole genome shotgun (WGS) entry which is preliminary data.</text>
</comment>
<evidence type="ECO:0000256" key="1">
    <source>
        <dbReference type="SAM" id="MobiDB-lite"/>
    </source>
</evidence>
<proteinExistence type="predicted"/>
<name>A0A168LMV4_MUCCL</name>
<dbReference type="VEuPathDB" id="FungiDB:MUCCIDRAFT_110611"/>
<dbReference type="Proteomes" id="UP000077051">
    <property type="component" value="Unassembled WGS sequence"/>
</dbReference>
<dbReference type="Pfam" id="PF05456">
    <property type="entry name" value="eIF_4EBP"/>
    <property type="match status" value="1"/>
</dbReference>
<dbReference type="EMBL" id="AMYB01000004">
    <property type="protein sequence ID" value="OAD03735.1"/>
    <property type="molecule type" value="Genomic_DNA"/>
</dbReference>
<sequence length="78" mass="8757">MAVDQGNRVNYDRTTLLALAGSPFAKVPPVKMAFIPGVTRTPNQSDVVMSFRKSKDRKKEKEKEKKTFNPFALLGDDE</sequence>
<dbReference type="GO" id="GO:0045947">
    <property type="term" value="P:negative regulation of translational initiation"/>
    <property type="evidence" value="ECO:0007669"/>
    <property type="project" value="InterPro"/>
</dbReference>
<accession>A0A168LMV4</accession>
<gene>
    <name evidence="2" type="ORF">MUCCIDRAFT_110611</name>
</gene>
<organism evidence="2 3">
    <name type="scientific">Mucor lusitanicus CBS 277.49</name>
    <dbReference type="NCBI Taxonomy" id="747725"/>
    <lineage>
        <taxon>Eukaryota</taxon>
        <taxon>Fungi</taxon>
        <taxon>Fungi incertae sedis</taxon>
        <taxon>Mucoromycota</taxon>
        <taxon>Mucoromycotina</taxon>
        <taxon>Mucoromycetes</taxon>
        <taxon>Mucorales</taxon>
        <taxon>Mucorineae</taxon>
        <taxon>Mucoraceae</taxon>
        <taxon>Mucor</taxon>
    </lineage>
</organism>
<protein>
    <submittedName>
        <fullName evidence="2">Uncharacterized protein</fullName>
    </submittedName>
</protein>
<evidence type="ECO:0000313" key="2">
    <source>
        <dbReference type="EMBL" id="OAD03735.1"/>
    </source>
</evidence>
<dbReference type="OrthoDB" id="19729at2759"/>
<evidence type="ECO:0000313" key="3">
    <source>
        <dbReference type="Proteomes" id="UP000077051"/>
    </source>
</evidence>
<keyword evidence="3" id="KW-1185">Reference proteome</keyword>
<feature type="compositionally biased region" description="Basic and acidic residues" evidence="1">
    <location>
        <begin position="57"/>
        <end position="67"/>
    </location>
</feature>
<dbReference type="STRING" id="747725.A0A168LMV4"/>
<dbReference type="GO" id="GO:0008190">
    <property type="term" value="F:eukaryotic initiation factor 4E binding"/>
    <property type="evidence" value="ECO:0007669"/>
    <property type="project" value="InterPro"/>
</dbReference>
<dbReference type="AlphaFoldDB" id="A0A168LMV4"/>
<feature type="region of interest" description="Disordered" evidence="1">
    <location>
        <begin position="49"/>
        <end position="78"/>
    </location>
</feature>